<dbReference type="HAMAP" id="MF_01043">
    <property type="entry name" value="PlsY"/>
    <property type="match status" value="1"/>
</dbReference>
<evidence type="ECO:0000256" key="9">
    <source>
        <dbReference type="ARBA" id="ARBA00023264"/>
    </source>
</evidence>
<evidence type="ECO:0000256" key="7">
    <source>
        <dbReference type="ARBA" id="ARBA00023136"/>
    </source>
</evidence>
<sequence length="195" mass="21357">MFKYVIPIILSYLIGSLPFSFIVGKYIGGIDIRKHGSGNTGATNVLRTAGKKAFIIAFLGDFLKGFIVAFSAKIILNLETAVICSVFVVLGHCYSMFLGFKGGKGVATAAGTIFALYPLIGLILLIIQILILMAFNIMSLASIIVSISFPIVSILFKTPKYYIYYSIFIGLFVIYKHKSNIKRLISGNESKISFK</sequence>
<keyword evidence="4 10" id="KW-0812">Transmembrane</keyword>
<feature type="transmembrane region" description="Helical" evidence="10">
    <location>
        <begin position="161"/>
        <end position="177"/>
    </location>
</feature>
<reference evidence="11 12" key="1">
    <citation type="submission" date="2016-11" db="EMBL/GenBank/DDBJ databases">
        <authorList>
            <person name="Jaros S."/>
            <person name="Januszkiewicz K."/>
            <person name="Wedrychowicz H."/>
        </authorList>
    </citation>
    <scope>NUCLEOTIDE SEQUENCE [LARGE SCALE GENOMIC DNA]</scope>
    <source>
        <strain evidence="11 12">DSM 14501</strain>
    </source>
</reference>
<keyword evidence="1 10" id="KW-1003">Cell membrane</keyword>
<keyword evidence="8 10" id="KW-0594">Phospholipid biosynthesis</keyword>
<comment type="function">
    <text evidence="10">Catalyzes the transfer of an acyl group from acyl-phosphate (acyl-PO(4)) to glycerol-3-phosphate (G3P) to form lysophosphatidic acid (LPA). This enzyme utilizes acyl-phosphate as fatty acyl donor, but not acyl-CoA or acyl-ACP.</text>
</comment>
<comment type="similarity">
    <text evidence="10">Belongs to the PlsY family.</text>
</comment>
<evidence type="ECO:0000256" key="1">
    <source>
        <dbReference type="ARBA" id="ARBA00022475"/>
    </source>
</evidence>
<dbReference type="Proteomes" id="UP000184082">
    <property type="component" value="Unassembled WGS sequence"/>
</dbReference>
<dbReference type="AlphaFoldDB" id="A0A1M6LSL2"/>
<evidence type="ECO:0000256" key="4">
    <source>
        <dbReference type="ARBA" id="ARBA00022692"/>
    </source>
</evidence>
<dbReference type="NCBIfam" id="TIGR00023">
    <property type="entry name" value="glycerol-3-phosphate 1-O-acyltransferase PlsY"/>
    <property type="match status" value="1"/>
</dbReference>
<dbReference type="Pfam" id="PF02660">
    <property type="entry name" value="G3P_acyltransf"/>
    <property type="match status" value="1"/>
</dbReference>
<comment type="pathway">
    <text evidence="10">Lipid metabolism; phospholipid metabolism.</text>
</comment>
<proteinExistence type="inferred from homology"/>
<evidence type="ECO:0000313" key="11">
    <source>
        <dbReference type="EMBL" id="SHJ74145.1"/>
    </source>
</evidence>
<keyword evidence="2 10" id="KW-0444">Lipid biosynthesis</keyword>
<comment type="subunit">
    <text evidence="10">Probably interacts with PlsX.</text>
</comment>
<organism evidence="11 12">
    <name type="scientific">Caminicella sporogenes DSM 14501</name>
    <dbReference type="NCBI Taxonomy" id="1121266"/>
    <lineage>
        <taxon>Bacteria</taxon>
        <taxon>Bacillati</taxon>
        <taxon>Bacillota</taxon>
        <taxon>Clostridia</taxon>
        <taxon>Peptostreptococcales</taxon>
        <taxon>Caminicellaceae</taxon>
        <taxon>Caminicella</taxon>
    </lineage>
</organism>
<feature type="transmembrane region" description="Helical" evidence="10">
    <location>
        <begin position="74"/>
        <end position="100"/>
    </location>
</feature>
<dbReference type="GO" id="GO:0043772">
    <property type="term" value="F:acyl-phosphate glycerol-3-phosphate acyltransferase activity"/>
    <property type="evidence" value="ECO:0007669"/>
    <property type="project" value="UniProtKB-UniRule"/>
</dbReference>
<feature type="transmembrane region" description="Helical" evidence="10">
    <location>
        <begin position="134"/>
        <end position="155"/>
    </location>
</feature>
<keyword evidence="6 10" id="KW-0443">Lipid metabolism</keyword>
<evidence type="ECO:0000256" key="6">
    <source>
        <dbReference type="ARBA" id="ARBA00023098"/>
    </source>
</evidence>
<dbReference type="GO" id="GO:0005886">
    <property type="term" value="C:plasma membrane"/>
    <property type="evidence" value="ECO:0007669"/>
    <property type="project" value="UniProtKB-SubCell"/>
</dbReference>
<feature type="transmembrane region" description="Helical" evidence="10">
    <location>
        <begin position="106"/>
        <end position="127"/>
    </location>
</feature>
<evidence type="ECO:0000256" key="3">
    <source>
        <dbReference type="ARBA" id="ARBA00022679"/>
    </source>
</evidence>
<keyword evidence="12" id="KW-1185">Reference proteome</keyword>
<dbReference type="InterPro" id="IPR003811">
    <property type="entry name" value="G3P_acylTferase_PlsY"/>
</dbReference>
<protein>
    <recommendedName>
        <fullName evidence="10">Glycerol-3-phosphate acyltransferase</fullName>
    </recommendedName>
    <alternativeName>
        <fullName evidence="10">Acyl-PO4 G3P acyltransferase</fullName>
    </alternativeName>
    <alternativeName>
        <fullName evidence="10">Acyl-phosphate--glycerol-3-phosphate acyltransferase</fullName>
    </alternativeName>
    <alternativeName>
        <fullName evidence="10">G3P acyltransferase</fullName>
        <shortName evidence="10">GPAT</shortName>
        <ecNumber evidence="10">2.3.1.275</ecNumber>
    </alternativeName>
    <alternativeName>
        <fullName evidence="10">Lysophosphatidic acid synthase</fullName>
        <shortName evidence="10">LPA synthase</shortName>
    </alternativeName>
</protein>
<comment type="subcellular location">
    <subcellularLocation>
        <location evidence="10">Cell membrane</location>
        <topology evidence="10">Multi-pass membrane protein</topology>
    </subcellularLocation>
</comment>
<feature type="transmembrane region" description="Helical" evidence="10">
    <location>
        <begin position="6"/>
        <end position="27"/>
    </location>
</feature>
<dbReference type="STRING" id="1121266.SAMN02745883_00328"/>
<evidence type="ECO:0000256" key="8">
    <source>
        <dbReference type="ARBA" id="ARBA00023209"/>
    </source>
</evidence>
<name>A0A1M6LSL2_9FIRM</name>
<keyword evidence="5 10" id="KW-1133">Transmembrane helix</keyword>
<keyword evidence="7 10" id="KW-0472">Membrane</keyword>
<dbReference type="GO" id="GO:0008654">
    <property type="term" value="P:phospholipid biosynthetic process"/>
    <property type="evidence" value="ECO:0007669"/>
    <property type="project" value="UniProtKB-UniRule"/>
</dbReference>
<dbReference type="RefSeq" id="WP_072965632.1">
    <property type="nucleotide sequence ID" value="NZ_FRAJ01000003.1"/>
</dbReference>
<evidence type="ECO:0000256" key="5">
    <source>
        <dbReference type="ARBA" id="ARBA00022989"/>
    </source>
</evidence>
<keyword evidence="11" id="KW-0012">Acyltransferase</keyword>
<evidence type="ECO:0000256" key="10">
    <source>
        <dbReference type="HAMAP-Rule" id="MF_01043"/>
    </source>
</evidence>
<accession>A0A1M6LSL2</accession>
<evidence type="ECO:0000313" key="12">
    <source>
        <dbReference type="Proteomes" id="UP000184082"/>
    </source>
</evidence>
<dbReference type="UniPathway" id="UPA00085"/>
<dbReference type="PANTHER" id="PTHR30309:SF0">
    <property type="entry name" value="GLYCEROL-3-PHOSPHATE ACYLTRANSFERASE-RELATED"/>
    <property type="match status" value="1"/>
</dbReference>
<comment type="catalytic activity">
    <reaction evidence="10">
        <text>an acyl phosphate + sn-glycerol 3-phosphate = a 1-acyl-sn-glycero-3-phosphate + phosphate</text>
        <dbReference type="Rhea" id="RHEA:34075"/>
        <dbReference type="ChEBI" id="CHEBI:43474"/>
        <dbReference type="ChEBI" id="CHEBI:57597"/>
        <dbReference type="ChEBI" id="CHEBI:57970"/>
        <dbReference type="ChEBI" id="CHEBI:59918"/>
        <dbReference type="EC" id="2.3.1.275"/>
    </reaction>
</comment>
<dbReference type="EMBL" id="FRAJ01000003">
    <property type="protein sequence ID" value="SHJ74145.1"/>
    <property type="molecule type" value="Genomic_DNA"/>
</dbReference>
<dbReference type="PANTHER" id="PTHR30309">
    <property type="entry name" value="INNER MEMBRANE PROTEIN YGIH"/>
    <property type="match status" value="1"/>
</dbReference>
<evidence type="ECO:0000256" key="2">
    <source>
        <dbReference type="ARBA" id="ARBA00022516"/>
    </source>
</evidence>
<keyword evidence="3 10" id="KW-0808">Transferase</keyword>
<dbReference type="SMART" id="SM01207">
    <property type="entry name" value="G3P_acyltransf"/>
    <property type="match status" value="1"/>
</dbReference>
<keyword evidence="9 10" id="KW-1208">Phospholipid metabolism</keyword>
<dbReference type="EC" id="2.3.1.275" evidence="10"/>
<gene>
    <name evidence="10" type="primary">plsY</name>
    <name evidence="11" type="ORF">SAMN02745883_00328</name>
</gene>